<dbReference type="PANTHER" id="PTHR43827">
    <property type="entry name" value="2,5-DIKETO-D-GLUCONIC ACID REDUCTASE"/>
    <property type="match status" value="1"/>
</dbReference>
<keyword evidence="7" id="KW-1185">Reference proteome</keyword>
<dbReference type="InterPro" id="IPR020471">
    <property type="entry name" value="AKR"/>
</dbReference>
<feature type="compositionally biased region" description="Polar residues" evidence="4">
    <location>
        <begin position="36"/>
        <end position="52"/>
    </location>
</feature>
<dbReference type="CDD" id="cd19071">
    <property type="entry name" value="AKR_AKR1-5-like"/>
    <property type="match status" value="1"/>
</dbReference>
<evidence type="ECO:0000259" key="5">
    <source>
        <dbReference type="Pfam" id="PF00248"/>
    </source>
</evidence>
<comment type="similarity">
    <text evidence="1">Belongs to the aldo/keto reductase family.</text>
</comment>
<dbReference type="Proteomes" id="UP000604046">
    <property type="component" value="Unassembled WGS sequence"/>
</dbReference>
<keyword evidence="3" id="KW-0560">Oxidoreductase</keyword>
<comment type="caution">
    <text evidence="6">The sequence shown here is derived from an EMBL/GenBank/DDBJ whole genome shotgun (WGS) entry which is preliminary data.</text>
</comment>
<sequence length="448" mass="49540">MVTAAKVQARASSKDGRAAQPSDAGRTEIPEGDPAASTSHSRFASEVSQAESQEAWEPLSYGEQLVLETYLRYRGRRYDRQRQDALSQPRKIRPPPDAHPGTAGIQQVSTVVEAIRLGYRTLDTALLYGNHHLIRAAIAQSGVPREDLFLTSKVGFLPSSMELPEEHKDAFGFDFLPVPQEIVPRVHPLNVKGKELPAIQLSLEQLGTSYLDLCLIHTPATSALELAASFIPHAYGAGMLAQLPKWSETMVRGALTALASQEVQRRVEEAHEERKKSWQNLEEAQRRGLCKHIGVSNYPTAFMKEMDAYRTAPIYNTQQELHPLAQFRDVQEYARDAGVRLTGYGTGILTSNAVARQVAARLGRTSGQVLLRWAVQRGVAVTPKSNKAWRLKENLAVLEFELEDKDMKLLDALDQQHVFYWNTSLLVPVASAPTSTVAGSPSSSRAEL</sequence>
<dbReference type="AlphaFoldDB" id="A0A812V4E1"/>
<dbReference type="PROSITE" id="PS00062">
    <property type="entry name" value="ALDOKETO_REDUCTASE_2"/>
    <property type="match status" value="1"/>
</dbReference>
<evidence type="ECO:0000256" key="1">
    <source>
        <dbReference type="ARBA" id="ARBA00007905"/>
    </source>
</evidence>
<dbReference type="InterPro" id="IPR018170">
    <property type="entry name" value="Aldo/ket_reductase_CS"/>
</dbReference>
<proteinExistence type="inferred from homology"/>
<dbReference type="SUPFAM" id="SSF51430">
    <property type="entry name" value="NAD(P)-linked oxidoreductase"/>
    <property type="match status" value="1"/>
</dbReference>
<organism evidence="6 7">
    <name type="scientific">Symbiodinium natans</name>
    <dbReference type="NCBI Taxonomy" id="878477"/>
    <lineage>
        <taxon>Eukaryota</taxon>
        <taxon>Sar</taxon>
        <taxon>Alveolata</taxon>
        <taxon>Dinophyceae</taxon>
        <taxon>Suessiales</taxon>
        <taxon>Symbiodiniaceae</taxon>
        <taxon>Symbiodinium</taxon>
    </lineage>
</organism>
<dbReference type="Gene3D" id="3.20.20.100">
    <property type="entry name" value="NADP-dependent oxidoreductase domain"/>
    <property type="match status" value="1"/>
</dbReference>
<feature type="region of interest" description="Disordered" evidence="4">
    <location>
        <begin position="80"/>
        <end position="103"/>
    </location>
</feature>
<feature type="domain" description="NADP-dependent oxidoreductase" evidence="5">
    <location>
        <begin position="108"/>
        <end position="414"/>
    </location>
</feature>
<evidence type="ECO:0000313" key="6">
    <source>
        <dbReference type="EMBL" id="CAE7609099.1"/>
    </source>
</evidence>
<dbReference type="EMBL" id="CAJNDS010002820">
    <property type="protein sequence ID" value="CAE7609099.1"/>
    <property type="molecule type" value="Genomic_DNA"/>
</dbReference>
<protein>
    <submittedName>
        <fullName evidence="6">DkgB protein</fullName>
    </submittedName>
</protein>
<dbReference type="OrthoDB" id="418112at2759"/>
<evidence type="ECO:0000313" key="7">
    <source>
        <dbReference type="Proteomes" id="UP000604046"/>
    </source>
</evidence>
<feature type="region of interest" description="Disordered" evidence="4">
    <location>
        <begin position="1"/>
        <end position="55"/>
    </location>
</feature>
<dbReference type="PANTHER" id="PTHR43827:SF3">
    <property type="entry name" value="NADP-DEPENDENT OXIDOREDUCTASE DOMAIN-CONTAINING PROTEIN"/>
    <property type="match status" value="1"/>
</dbReference>
<keyword evidence="2" id="KW-0521">NADP</keyword>
<reference evidence="6" key="1">
    <citation type="submission" date="2021-02" db="EMBL/GenBank/DDBJ databases">
        <authorList>
            <person name="Dougan E. K."/>
            <person name="Rhodes N."/>
            <person name="Thang M."/>
            <person name="Chan C."/>
        </authorList>
    </citation>
    <scope>NUCLEOTIDE SEQUENCE</scope>
</reference>
<dbReference type="Pfam" id="PF00248">
    <property type="entry name" value="Aldo_ket_red"/>
    <property type="match status" value="1"/>
</dbReference>
<gene>
    <name evidence="6" type="primary">dkgB</name>
    <name evidence="6" type="ORF">SNAT2548_LOCUS34623</name>
</gene>
<name>A0A812V4E1_9DINO</name>
<dbReference type="PRINTS" id="PR00069">
    <property type="entry name" value="ALDKETRDTASE"/>
</dbReference>
<accession>A0A812V4E1</accession>
<dbReference type="InterPro" id="IPR036812">
    <property type="entry name" value="NAD(P)_OxRdtase_dom_sf"/>
</dbReference>
<evidence type="ECO:0000256" key="4">
    <source>
        <dbReference type="SAM" id="MobiDB-lite"/>
    </source>
</evidence>
<dbReference type="GO" id="GO:0016616">
    <property type="term" value="F:oxidoreductase activity, acting on the CH-OH group of donors, NAD or NADP as acceptor"/>
    <property type="evidence" value="ECO:0007669"/>
    <property type="project" value="UniProtKB-ARBA"/>
</dbReference>
<dbReference type="InterPro" id="IPR023210">
    <property type="entry name" value="NADP_OxRdtase_dom"/>
</dbReference>
<evidence type="ECO:0000256" key="2">
    <source>
        <dbReference type="ARBA" id="ARBA00022857"/>
    </source>
</evidence>
<evidence type="ECO:0000256" key="3">
    <source>
        <dbReference type="ARBA" id="ARBA00023002"/>
    </source>
</evidence>